<evidence type="ECO:0000313" key="2">
    <source>
        <dbReference type="EMBL" id="NDO38422.1"/>
    </source>
</evidence>
<dbReference type="RefSeq" id="WP_160209434.1">
    <property type="nucleotide sequence ID" value="NZ_CAMUSJ010000001.1"/>
</dbReference>
<reference evidence="1 3" key="1">
    <citation type="submission" date="2018-08" db="EMBL/GenBank/DDBJ databases">
        <title>Murine metabolic-syndrome-specific gut microbial biobank.</title>
        <authorList>
            <person name="Liu C."/>
        </authorList>
    </citation>
    <scope>NUCLEOTIDE SEQUENCE [LARGE SCALE GENOMIC DNA]</scope>
    <source>
        <strain evidence="1 3">X69</strain>
    </source>
</reference>
<name>A0A845SVT4_9FIRM</name>
<evidence type="ECO:0000313" key="1">
    <source>
        <dbReference type="EMBL" id="NBI78590.1"/>
    </source>
</evidence>
<evidence type="ECO:0000313" key="4">
    <source>
        <dbReference type="Proteomes" id="UP000462501"/>
    </source>
</evidence>
<dbReference type="AlphaFoldDB" id="A0A845SVT4"/>
<comment type="caution">
    <text evidence="2">The sequence shown here is derived from an EMBL/GenBank/DDBJ whole genome shotgun (WGS) entry which is preliminary data.</text>
</comment>
<proteinExistence type="predicted"/>
<dbReference type="Proteomes" id="UP000446348">
    <property type="component" value="Unassembled WGS sequence"/>
</dbReference>
<dbReference type="OrthoDB" id="1856843at2"/>
<accession>A0A845SVT4</accession>
<reference evidence="2 4" key="2">
    <citation type="submission" date="2019-06" db="EMBL/GenBank/DDBJ databases">
        <title>Draft genome sequences of 15 bacterial species constituting the stable defined intestinal microbiota of the GM15 gnotobiotic mouse model.</title>
        <authorList>
            <person name="Elie C."/>
            <person name="Mathieu A."/>
            <person name="Saliou A."/>
            <person name="Darnaud M."/>
            <person name="Leulier F."/>
            <person name="Tamellini A."/>
        </authorList>
    </citation>
    <scope>NUCLEOTIDE SEQUENCE [LARGE SCALE GENOMIC DNA]</scope>
    <source>
        <strain evidence="2 4">JM4-15</strain>
    </source>
</reference>
<gene>
    <name evidence="1" type="ORF">D3Z39_06875</name>
    <name evidence="2" type="ORF">FMM72_04025</name>
</gene>
<dbReference type="EMBL" id="VIQT01000008">
    <property type="protein sequence ID" value="NDO38422.1"/>
    <property type="molecule type" value="Genomic_DNA"/>
</dbReference>
<evidence type="ECO:0000313" key="3">
    <source>
        <dbReference type="Proteomes" id="UP000446348"/>
    </source>
</evidence>
<sequence length="133" mass="15024">MKAGPLAENKFSAVYLGRDFVFQKQSAAKRLAHRDRAREMVPRLCRLGLDERQAYALAYNCVLLFQTLRGQDAVSSPEGVLNRFTLCQIADLCRLYWERSDQAFDRACPPAEAVWYDECAVNESWAARTGGTA</sequence>
<organism evidence="2 4">
    <name type="scientific">Anaerotruncus colihominis</name>
    <dbReference type="NCBI Taxonomy" id="169435"/>
    <lineage>
        <taxon>Bacteria</taxon>
        <taxon>Bacillati</taxon>
        <taxon>Bacillota</taxon>
        <taxon>Clostridia</taxon>
        <taxon>Eubacteriales</taxon>
        <taxon>Oscillospiraceae</taxon>
        <taxon>Anaerotruncus</taxon>
    </lineage>
</organism>
<dbReference type="Proteomes" id="UP000462501">
    <property type="component" value="Unassembled WGS sequence"/>
</dbReference>
<protein>
    <submittedName>
        <fullName evidence="2">Uncharacterized protein</fullName>
    </submittedName>
</protein>
<dbReference type="EMBL" id="QXWZ01000010">
    <property type="protein sequence ID" value="NBI78590.1"/>
    <property type="molecule type" value="Genomic_DNA"/>
</dbReference>